<protein>
    <submittedName>
        <fullName evidence="1">Uncharacterized protein</fullName>
    </submittedName>
</protein>
<organism evidence="1 2">
    <name type="scientific">Staphylococcus kloosii</name>
    <dbReference type="NCBI Taxonomy" id="29384"/>
    <lineage>
        <taxon>Bacteria</taxon>
        <taxon>Bacillati</taxon>
        <taxon>Bacillota</taxon>
        <taxon>Bacilli</taxon>
        <taxon>Bacillales</taxon>
        <taxon>Staphylococcaceae</taxon>
        <taxon>Staphylococcus</taxon>
    </lineage>
</organism>
<dbReference type="Gene3D" id="1.20.1500.10">
    <property type="entry name" value="YheA/YmcA-like"/>
    <property type="match status" value="1"/>
</dbReference>
<dbReference type="Pfam" id="PF06133">
    <property type="entry name" value="Com_YlbF"/>
    <property type="match status" value="1"/>
</dbReference>
<dbReference type="InterPro" id="IPR052767">
    <property type="entry name" value="Bact_com_dev_regulator"/>
</dbReference>
<dbReference type="PANTHER" id="PTHR38448:SF1">
    <property type="entry name" value="YLBF FAMILY REGULATOR"/>
    <property type="match status" value="1"/>
</dbReference>
<dbReference type="InterPro" id="IPR023378">
    <property type="entry name" value="YheA/YmcA-like_dom_sf"/>
</dbReference>
<dbReference type="RefSeq" id="WP_061854798.1">
    <property type="nucleotide sequence ID" value="NZ_LUGM01000002.1"/>
</dbReference>
<reference evidence="1 2" key="1">
    <citation type="submission" date="2016-02" db="EMBL/GenBank/DDBJ databases">
        <title>Draft genome sequence of hydrocarbon degrading Staphylococcus saprophyticus Strain CNV2, isolated from crude-oil contaminated soil from Noonmati Oil Refinery, Guwahati, Assam, India.</title>
        <authorList>
            <person name="Mukherjee A."/>
            <person name="Chettri B."/>
            <person name="Langpoklakpam J."/>
            <person name="Singh A.K."/>
            <person name="Chattopadhyay D.J."/>
        </authorList>
    </citation>
    <scope>NUCLEOTIDE SEQUENCE [LARGE SCALE GENOMIC DNA]</scope>
    <source>
        <strain evidence="1 2">CNV2</strain>
    </source>
</reference>
<name>A0A151A5D6_9STAP</name>
<comment type="caution">
    <text evidence="1">The sequence shown here is derived from an EMBL/GenBank/DDBJ whole genome shotgun (WGS) entry which is preliminary data.</text>
</comment>
<gene>
    <name evidence="1" type="ORF">A0131_07560</name>
</gene>
<dbReference type="AlphaFoldDB" id="A0A151A5D6"/>
<dbReference type="EMBL" id="LUGM01000002">
    <property type="protein sequence ID" value="KYH14629.1"/>
    <property type="molecule type" value="Genomic_DNA"/>
</dbReference>
<evidence type="ECO:0000313" key="2">
    <source>
        <dbReference type="Proteomes" id="UP000075418"/>
    </source>
</evidence>
<dbReference type="InterPro" id="IPR016783">
    <property type="entry name" value="Biofilm_formation_YmcA"/>
</dbReference>
<dbReference type="PIRSF" id="PIRSF021287">
    <property type="entry name" value="Biofilm_formation_YmcA"/>
    <property type="match status" value="1"/>
</dbReference>
<sequence length="121" mass="13975">MYSKEDILAVADDIVAKIQSLDTVRDYHDVEQQIHNNVNIEARMKELKRNQKQSVNLQNYGKTEALKQSEGKISGIEQDINALPIVEEFRALQYEANDLLQMMISTMADQLNRLHENDDNK</sequence>
<dbReference type="SUPFAM" id="SSF158622">
    <property type="entry name" value="YheA/YmcA-like"/>
    <property type="match status" value="1"/>
</dbReference>
<dbReference type="PANTHER" id="PTHR38448">
    <property type="entry name" value="REGULATORY PROTEIN YLBF-RELATED"/>
    <property type="match status" value="1"/>
</dbReference>
<dbReference type="Proteomes" id="UP000075418">
    <property type="component" value="Unassembled WGS sequence"/>
</dbReference>
<proteinExistence type="predicted"/>
<accession>A0A151A5D6</accession>
<dbReference type="InterPro" id="IPR010368">
    <property type="entry name" value="Com_YlbF"/>
</dbReference>
<evidence type="ECO:0000313" key="1">
    <source>
        <dbReference type="EMBL" id="KYH14629.1"/>
    </source>
</evidence>